<sequence length="322" mass="36159">MNHSYPFAWLLFWSVTGAVWTLISATGCEKMPLPVRTSWHQKFDWKAEEYFDDPQAIALCEAIAANDLQEIDRLVAAGANVNALGKGKMTPLLWALPDNHPERFGKLLELGANPNVIVESDFNTRNSAIRPGDSVTHMVCKTHFPGYFELVFQHGGDPNLVNPQKKETPIFVLITGSLVQRKEKMRLLIDKGADLNALNASGVPATALACVHFGQYDIVLMLLKAGADPDIYLENQNSKLLHVVIREEGRLPQMTPQQRTDYDRLVGWLKEHGASFENARADIERWRSWGANPPSRIKELREAEIAERKARDAEPPSRAKFP</sequence>
<evidence type="ECO:0000256" key="3">
    <source>
        <dbReference type="SAM" id="MobiDB-lite"/>
    </source>
</evidence>
<evidence type="ECO:0000256" key="1">
    <source>
        <dbReference type="ARBA" id="ARBA00022737"/>
    </source>
</evidence>
<dbReference type="AlphaFoldDB" id="A3ZX16"/>
<reference evidence="4 5" key="1">
    <citation type="submission" date="2006-02" db="EMBL/GenBank/DDBJ databases">
        <authorList>
            <person name="Amann R."/>
            <person name="Ferriera S."/>
            <person name="Johnson J."/>
            <person name="Kravitz S."/>
            <person name="Halpern A."/>
            <person name="Remington K."/>
            <person name="Beeson K."/>
            <person name="Tran B."/>
            <person name="Rogers Y.-H."/>
            <person name="Friedman R."/>
            <person name="Venter J.C."/>
        </authorList>
    </citation>
    <scope>NUCLEOTIDE SEQUENCE [LARGE SCALE GENOMIC DNA]</scope>
    <source>
        <strain evidence="4 5">DSM 3645</strain>
    </source>
</reference>
<dbReference type="InterPro" id="IPR036770">
    <property type="entry name" value="Ankyrin_rpt-contain_sf"/>
</dbReference>
<dbReference type="SUPFAM" id="SSF48403">
    <property type="entry name" value="Ankyrin repeat"/>
    <property type="match status" value="1"/>
</dbReference>
<name>A3ZX16_9BACT</name>
<proteinExistence type="predicted"/>
<dbReference type="InterPro" id="IPR050776">
    <property type="entry name" value="Ank_Repeat/CDKN_Inhibitor"/>
</dbReference>
<dbReference type="SMART" id="SM00248">
    <property type="entry name" value="ANK"/>
    <property type="match status" value="5"/>
</dbReference>
<dbReference type="STRING" id="314230.DSM3645_27473"/>
<protein>
    <submittedName>
        <fullName evidence="4">Ankyrin-like protein</fullName>
    </submittedName>
</protein>
<comment type="caution">
    <text evidence="4">The sequence shown here is derived from an EMBL/GenBank/DDBJ whole genome shotgun (WGS) entry which is preliminary data.</text>
</comment>
<organism evidence="4 5">
    <name type="scientific">Blastopirellula marina DSM 3645</name>
    <dbReference type="NCBI Taxonomy" id="314230"/>
    <lineage>
        <taxon>Bacteria</taxon>
        <taxon>Pseudomonadati</taxon>
        <taxon>Planctomycetota</taxon>
        <taxon>Planctomycetia</taxon>
        <taxon>Pirellulales</taxon>
        <taxon>Pirellulaceae</taxon>
        <taxon>Blastopirellula</taxon>
    </lineage>
</organism>
<accession>A3ZX16</accession>
<evidence type="ECO:0000313" key="5">
    <source>
        <dbReference type="Proteomes" id="UP000004358"/>
    </source>
</evidence>
<dbReference type="Pfam" id="PF12796">
    <property type="entry name" value="Ank_2"/>
    <property type="match status" value="1"/>
</dbReference>
<dbReference type="EMBL" id="AANZ01000017">
    <property type="protein sequence ID" value="EAQ78893.1"/>
    <property type="molecule type" value="Genomic_DNA"/>
</dbReference>
<dbReference type="Gene3D" id="1.25.40.20">
    <property type="entry name" value="Ankyrin repeat-containing domain"/>
    <property type="match status" value="2"/>
</dbReference>
<feature type="region of interest" description="Disordered" evidence="3">
    <location>
        <begin position="303"/>
        <end position="322"/>
    </location>
</feature>
<dbReference type="PANTHER" id="PTHR24201">
    <property type="entry name" value="ANK_REP_REGION DOMAIN-CONTAINING PROTEIN"/>
    <property type="match status" value="1"/>
</dbReference>
<keyword evidence="1" id="KW-0677">Repeat</keyword>
<gene>
    <name evidence="4" type="ORF">DSM3645_27473</name>
</gene>
<dbReference type="eggNOG" id="COG0666">
    <property type="taxonomic scope" value="Bacteria"/>
</dbReference>
<keyword evidence="2" id="KW-0040">ANK repeat</keyword>
<evidence type="ECO:0000256" key="2">
    <source>
        <dbReference type="ARBA" id="ARBA00023043"/>
    </source>
</evidence>
<evidence type="ECO:0000313" key="4">
    <source>
        <dbReference type="EMBL" id="EAQ78893.1"/>
    </source>
</evidence>
<dbReference type="Proteomes" id="UP000004358">
    <property type="component" value="Unassembled WGS sequence"/>
</dbReference>
<dbReference type="HOGENOM" id="CLU_862405_0_0_0"/>
<dbReference type="InterPro" id="IPR002110">
    <property type="entry name" value="Ankyrin_rpt"/>
</dbReference>